<accession>A0ABN2H279</accession>
<evidence type="ECO:0000256" key="1">
    <source>
        <dbReference type="SAM" id="MobiDB-lite"/>
    </source>
</evidence>
<gene>
    <name evidence="3" type="ORF">GCM10009745_26060</name>
</gene>
<keyword evidence="4" id="KW-1185">Reference proteome</keyword>
<dbReference type="InterPro" id="IPR053521">
    <property type="entry name" value="McjB-like"/>
</dbReference>
<dbReference type="NCBIfam" id="NF033537">
    <property type="entry name" value="lasso_biosyn_B2"/>
    <property type="match status" value="1"/>
</dbReference>
<dbReference type="Proteomes" id="UP001500280">
    <property type="component" value="Unassembled WGS sequence"/>
</dbReference>
<feature type="region of interest" description="Disordered" evidence="1">
    <location>
        <begin position="146"/>
        <end position="169"/>
    </location>
</feature>
<dbReference type="InterPro" id="IPR032708">
    <property type="entry name" value="McjB_C"/>
</dbReference>
<protein>
    <recommendedName>
        <fullName evidence="2">Microcin J25-processing protein McjB C-terminal domain-containing protein</fullName>
    </recommendedName>
</protein>
<dbReference type="EMBL" id="BAAANF010000008">
    <property type="protein sequence ID" value="GAA1680772.1"/>
    <property type="molecule type" value="Genomic_DNA"/>
</dbReference>
<organism evidence="3 4">
    <name type="scientific">Kribbella yunnanensis</name>
    <dbReference type="NCBI Taxonomy" id="190194"/>
    <lineage>
        <taxon>Bacteria</taxon>
        <taxon>Bacillati</taxon>
        <taxon>Actinomycetota</taxon>
        <taxon>Actinomycetes</taxon>
        <taxon>Propionibacteriales</taxon>
        <taxon>Kribbellaceae</taxon>
        <taxon>Kribbella</taxon>
    </lineage>
</organism>
<evidence type="ECO:0000259" key="2">
    <source>
        <dbReference type="Pfam" id="PF13471"/>
    </source>
</evidence>
<feature type="domain" description="Microcin J25-processing protein McjB C-terminal" evidence="2">
    <location>
        <begin position="23"/>
        <end position="126"/>
    </location>
</feature>
<evidence type="ECO:0000313" key="4">
    <source>
        <dbReference type="Proteomes" id="UP001500280"/>
    </source>
</evidence>
<proteinExistence type="predicted"/>
<name>A0ABN2H279_9ACTN</name>
<feature type="compositionally biased region" description="Basic and acidic residues" evidence="1">
    <location>
        <begin position="159"/>
        <end position="169"/>
    </location>
</feature>
<comment type="caution">
    <text evidence="3">The sequence shown here is derived from an EMBL/GenBank/DDBJ whole genome shotgun (WGS) entry which is preliminary data.</text>
</comment>
<evidence type="ECO:0000313" key="3">
    <source>
        <dbReference type="EMBL" id="GAA1680772.1"/>
    </source>
</evidence>
<dbReference type="Pfam" id="PF13471">
    <property type="entry name" value="Transglut_core3"/>
    <property type="match status" value="1"/>
</dbReference>
<reference evidence="3 4" key="1">
    <citation type="journal article" date="2019" name="Int. J. Syst. Evol. Microbiol.">
        <title>The Global Catalogue of Microorganisms (GCM) 10K type strain sequencing project: providing services to taxonomists for standard genome sequencing and annotation.</title>
        <authorList>
            <consortium name="The Broad Institute Genomics Platform"/>
            <consortium name="The Broad Institute Genome Sequencing Center for Infectious Disease"/>
            <person name="Wu L."/>
            <person name="Ma J."/>
        </authorList>
    </citation>
    <scope>NUCLEOTIDE SEQUENCE [LARGE SCALE GENOMIC DNA]</scope>
    <source>
        <strain evidence="3 4">JCM 14307</strain>
    </source>
</reference>
<sequence>MSATGVITFDPTSVPWRWRVAVWFVVPIACVLAKRPPGQLRKAMSLLAKGSRPAGERLTTQSRAAVVAVSIHCSGPQGCLPRSIATALLCRARGQWPVWCVGVRRHPPFGAHAWVEAEGVAVGEGHPAGYYSLLYAVGRAEEGDRDGAAVEDVGDVGPGEERLGGVEGS</sequence>